<dbReference type="Proteomes" id="UP000006339">
    <property type="component" value="Unassembled WGS sequence"/>
</dbReference>
<dbReference type="AlphaFoldDB" id="A0A828XZY6"/>
<evidence type="ECO:0000313" key="1">
    <source>
        <dbReference type="EMBL" id="EKO50790.1"/>
    </source>
</evidence>
<name>A0A828XZY6_9LEPT</name>
<protein>
    <submittedName>
        <fullName evidence="1">Uncharacterized protein</fullName>
    </submittedName>
</protein>
<dbReference type="RefSeq" id="WP_004768093.1">
    <property type="nucleotide sequence ID" value="NZ_AKWH02000052.1"/>
</dbReference>
<proteinExistence type="predicted"/>
<dbReference type="EMBL" id="AKWH02000052">
    <property type="protein sequence ID" value="EKO50790.1"/>
    <property type="molecule type" value="Genomic_DNA"/>
</dbReference>
<comment type="caution">
    <text evidence="1">The sequence shown here is derived from an EMBL/GenBank/DDBJ whole genome shotgun (WGS) entry which is preliminary data.</text>
</comment>
<evidence type="ECO:0000313" key="2">
    <source>
        <dbReference type="Proteomes" id="UP000006339"/>
    </source>
</evidence>
<reference evidence="1" key="1">
    <citation type="submission" date="2012-10" db="EMBL/GenBank/DDBJ databases">
        <authorList>
            <person name="Harkins D.M."/>
            <person name="Durkin A.S."/>
            <person name="Brinkac L.M."/>
            <person name="Selengut J.D."/>
            <person name="Sanka R."/>
            <person name="DePew J."/>
            <person name="Purushe J."/>
            <person name="Picardeau M."/>
            <person name="Werts C."/>
            <person name="Goarant C."/>
            <person name="Vinetz J.M."/>
            <person name="Sutton G.G."/>
            <person name="Nelson W.C."/>
            <person name="Fouts D.E."/>
        </authorList>
    </citation>
    <scope>NUCLEOTIDE SEQUENCE [LARGE SCALE GENOMIC DNA]</scope>
    <source>
        <strain evidence="1">200802841</strain>
    </source>
</reference>
<sequence length="104" mass="11536">MALHTVQDSFSEAHVVRDRSQGGYGGIVQFQIYTGQDNHAHSMSDIYTSNTFSYSASVLASQAVLEMYALGKSVSDIMRYVDNNFYNISDRAVSSGVADDYKIY</sequence>
<organism evidence="1 2">
    <name type="scientific">Leptospira kirschneri str. 200802841</name>
    <dbReference type="NCBI Taxonomy" id="1193047"/>
    <lineage>
        <taxon>Bacteria</taxon>
        <taxon>Pseudomonadati</taxon>
        <taxon>Spirochaetota</taxon>
        <taxon>Spirochaetia</taxon>
        <taxon>Leptospirales</taxon>
        <taxon>Leptospiraceae</taxon>
        <taxon>Leptospira</taxon>
    </lineage>
</organism>
<keyword evidence="2" id="KW-1185">Reference proteome</keyword>
<accession>A0A828XZY6</accession>
<gene>
    <name evidence="1" type="ORF">LEP1GSC131_3252</name>
</gene>